<organism evidence="4 5">
    <name type="scientific">Macrostomum lignano</name>
    <dbReference type="NCBI Taxonomy" id="282301"/>
    <lineage>
        <taxon>Eukaryota</taxon>
        <taxon>Metazoa</taxon>
        <taxon>Spiralia</taxon>
        <taxon>Lophotrochozoa</taxon>
        <taxon>Platyhelminthes</taxon>
        <taxon>Rhabditophora</taxon>
        <taxon>Macrostomorpha</taxon>
        <taxon>Macrostomida</taxon>
        <taxon>Macrostomidae</taxon>
        <taxon>Macrostomum</taxon>
    </lineage>
</organism>
<comment type="caution">
    <text evidence="4">The sequence shown here is derived from an EMBL/GenBank/DDBJ whole genome shotgun (WGS) entry which is preliminary data.</text>
</comment>
<reference evidence="4 5" key="1">
    <citation type="submission" date="2017-06" db="EMBL/GenBank/DDBJ databases">
        <title>A platform for efficient transgenesis in Macrostomum lignano, a flatworm model organism for stem cell research.</title>
        <authorList>
            <person name="Berezikov E."/>
        </authorList>
    </citation>
    <scope>NUCLEOTIDE SEQUENCE [LARGE SCALE GENOMIC DNA]</scope>
    <source>
        <strain evidence="4">DV1</strain>
        <tissue evidence="4">Whole organism</tissue>
    </source>
</reference>
<keyword evidence="2" id="KW-0732">Signal</keyword>
<dbReference type="Pfam" id="PF01822">
    <property type="entry name" value="WSC"/>
    <property type="match status" value="1"/>
</dbReference>
<feature type="chain" id="PRO_5012176160" description="WSC domain-containing protein" evidence="2">
    <location>
        <begin position="21"/>
        <end position="231"/>
    </location>
</feature>
<dbReference type="OrthoDB" id="10070993at2759"/>
<sequence length="231" mass="25505">MSSLLLQVIALSSAAAMVFSAPSSASDELSNSSSSNGQDGQKKLSILSTDGKNFTRNSSTGPEQVAVDVIQYYYVKKDDSDQTSNQQNYDLQMTEIEKNDGSSSSSRNFKQQLIGCYNRSSDRKPTLFRGPFLDSKSMNHKLCRNLCLNLLANKTELIFHFGLSNGIECYCGVELHSEPRLSKLNLSECSLECPGDSDQKCGGKDGMLVYGINRELSADWKDMISDFNELK</sequence>
<dbReference type="EMBL" id="NIVC01001881">
    <property type="protein sequence ID" value="PAA62998.1"/>
    <property type="molecule type" value="Genomic_DNA"/>
</dbReference>
<evidence type="ECO:0000313" key="5">
    <source>
        <dbReference type="Proteomes" id="UP000215902"/>
    </source>
</evidence>
<dbReference type="Proteomes" id="UP000215902">
    <property type="component" value="Unassembled WGS sequence"/>
</dbReference>
<dbReference type="PANTHER" id="PTHR45964">
    <property type="entry name" value="WSCD FAMILY MEMBER CG9164"/>
    <property type="match status" value="1"/>
</dbReference>
<keyword evidence="1" id="KW-0677">Repeat</keyword>
<evidence type="ECO:0000256" key="1">
    <source>
        <dbReference type="ARBA" id="ARBA00022737"/>
    </source>
</evidence>
<evidence type="ECO:0000256" key="2">
    <source>
        <dbReference type="SAM" id="SignalP"/>
    </source>
</evidence>
<gene>
    <name evidence="4" type="ORF">BOX15_Mlig015608g1</name>
</gene>
<accession>A0A267ENC3</accession>
<dbReference type="SMART" id="SM00321">
    <property type="entry name" value="WSC"/>
    <property type="match status" value="1"/>
</dbReference>
<dbReference type="AlphaFoldDB" id="A0A267ENC3"/>
<feature type="signal peptide" evidence="2">
    <location>
        <begin position="1"/>
        <end position="20"/>
    </location>
</feature>
<dbReference type="PANTHER" id="PTHR45964:SF5">
    <property type="entry name" value="WSCD FAMILY MEMBER CG9164"/>
    <property type="match status" value="1"/>
</dbReference>
<evidence type="ECO:0000313" key="4">
    <source>
        <dbReference type="EMBL" id="PAA62998.1"/>
    </source>
</evidence>
<protein>
    <recommendedName>
        <fullName evidence="3">WSC domain-containing protein</fullName>
    </recommendedName>
</protein>
<name>A0A267ENC3_9PLAT</name>
<evidence type="ECO:0000259" key="3">
    <source>
        <dbReference type="PROSITE" id="PS51212"/>
    </source>
</evidence>
<proteinExistence type="predicted"/>
<dbReference type="InterPro" id="IPR002889">
    <property type="entry name" value="WSC_carb-bd"/>
</dbReference>
<dbReference type="InterPro" id="IPR051589">
    <property type="entry name" value="Sialate-O-sulfotransferase"/>
</dbReference>
<keyword evidence="5" id="KW-1185">Reference proteome</keyword>
<feature type="domain" description="WSC" evidence="3">
    <location>
        <begin position="110"/>
        <end position="213"/>
    </location>
</feature>
<dbReference type="PROSITE" id="PS51212">
    <property type="entry name" value="WSC"/>
    <property type="match status" value="1"/>
</dbReference>